<dbReference type="InterPro" id="IPR005119">
    <property type="entry name" value="LysR_subst-bd"/>
</dbReference>
<dbReference type="PRINTS" id="PR00039">
    <property type="entry name" value="HTHLYSR"/>
</dbReference>
<dbReference type="Pfam" id="PF03466">
    <property type="entry name" value="LysR_substrate"/>
    <property type="match status" value="1"/>
</dbReference>
<reference evidence="6" key="1">
    <citation type="submission" date="2019-11" db="EMBL/GenBank/DDBJ databases">
        <authorList>
            <person name="Feng L."/>
        </authorList>
    </citation>
    <scope>NUCLEOTIDE SEQUENCE</scope>
    <source>
        <strain evidence="6">AundefinedLFYP135</strain>
    </source>
</reference>
<feature type="domain" description="HTH lysR-type" evidence="5">
    <location>
        <begin position="1"/>
        <end position="58"/>
    </location>
</feature>
<evidence type="ECO:0000313" key="6">
    <source>
        <dbReference type="EMBL" id="VYT27006.1"/>
    </source>
</evidence>
<dbReference type="SUPFAM" id="SSF53850">
    <property type="entry name" value="Periplasmic binding protein-like II"/>
    <property type="match status" value="1"/>
</dbReference>
<proteinExistence type="inferred from homology"/>
<evidence type="ECO:0000259" key="5">
    <source>
        <dbReference type="PROSITE" id="PS50931"/>
    </source>
</evidence>
<dbReference type="Gene3D" id="3.40.190.290">
    <property type="match status" value="1"/>
</dbReference>
<dbReference type="PANTHER" id="PTHR30126:SF39">
    <property type="entry name" value="HTH-TYPE TRANSCRIPTIONAL REGULATOR CYSL"/>
    <property type="match status" value="1"/>
</dbReference>
<dbReference type="FunFam" id="1.10.10.10:FF:000001">
    <property type="entry name" value="LysR family transcriptional regulator"/>
    <property type="match status" value="1"/>
</dbReference>
<keyword evidence="4" id="KW-0804">Transcription</keyword>
<dbReference type="PROSITE" id="PS50931">
    <property type="entry name" value="HTH_LYSR"/>
    <property type="match status" value="1"/>
</dbReference>
<comment type="similarity">
    <text evidence="1">Belongs to the LysR transcriptional regulatory family.</text>
</comment>
<organism evidence="6">
    <name type="scientific">uncultured Anaerotruncus sp</name>
    <dbReference type="NCBI Taxonomy" id="905011"/>
    <lineage>
        <taxon>Bacteria</taxon>
        <taxon>Bacillati</taxon>
        <taxon>Bacillota</taxon>
        <taxon>Clostridia</taxon>
        <taxon>Eubacteriales</taxon>
        <taxon>Oscillospiraceae</taxon>
        <taxon>Anaerotruncus</taxon>
        <taxon>environmental samples</taxon>
    </lineage>
</organism>
<sequence length="293" mass="32652">MTIRHLKVFIAVAQTGKMGAAAKELYISQPTVSQVISEIEEQYGVKLFERLSKKLYITKEGRQLLDYARHIIALFDEMERNLSYASTHHALRVGATITVGSCALPSIIRRFEERHPTVTTQVWVDNTQVIEGMILESRLDLALVEGEVTSPDLIVRPVLEDELVLICGPCHPFAGRQSVALSELSGQDFILREPGSGTRERFETLLDQAGISVRQKWVCHSSDSILAAVAQGQGLSVVSRQLAEQSAKELHTLPVEDVKLHRTFNLIYHKNKFLSEPLRAFLGELLPADQLGS</sequence>
<dbReference type="SUPFAM" id="SSF46785">
    <property type="entry name" value="Winged helix' DNA-binding domain"/>
    <property type="match status" value="1"/>
</dbReference>
<dbReference type="InterPro" id="IPR036390">
    <property type="entry name" value="WH_DNA-bd_sf"/>
</dbReference>
<evidence type="ECO:0000256" key="1">
    <source>
        <dbReference type="ARBA" id="ARBA00009437"/>
    </source>
</evidence>
<dbReference type="GO" id="GO:0000976">
    <property type="term" value="F:transcription cis-regulatory region binding"/>
    <property type="evidence" value="ECO:0007669"/>
    <property type="project" value="TreeGrafter"/>
</dbReference>
<dbReference type="Pfam" id="PF00126">
    <property type="entry name" value="HTH_1"/>
    <property type="match status" value="1"/>
</dbReference>
<dbReference type="PANTHER" id="PTHR30126">
    <property type="entry name" value="HTH-TYPE TRANSCRIPTIONAL REGULATOR"/>
    <property type="match status" value="1"/>
</dbReference>
<dbReference type="EMBL" id="CACRSL010000005">
    <property type="protein sequence ID" value="VYT27006.1"/>
    <property type="molecule type" value="Genomic_DNA"/>
</dbReference>
<evidence type="ECO:0000256" key="4">
    <source>
        <dbReference type="ARBA" id="ARBA00023163"/>
    </source>
</evidence>
<dbReference type="InterPro" id="IPR036388">
    <property type="entry name" value="WH-like_DNA-bd_sf"/>
</dbReference>
<dbReference type="AlphaFoldDB" id="A0A6N2VIW9"/>
<keyword evidence="2" id="KW-0805">Transcription regulation</keyword>
<dbReference type="Gene3D" id="1.10.10.10">
    <property type="entry name" value="Winged helix-like DNA-binding domain superfamily/Winged helix DNA-binding domain"/>
    <property type="match status" value="1"/>
</dbReference>
<dbReference type="InterPro" id="IPR000847">
    <property type="entry name" value="LysR_HTH_N"/>
</dbReference>
<dbReference type="CDD" id="cd08420">
    <property type="entry name" value="PBP2_CysL_like"/>
    <property type="match status" value="1"/>
</dbReference>
<keyword evidence="3" id="KW-0238">DNA-binding</keyword>
<dbReference type="GO" id="GO:0003700">
    <property type="term" value="F:DNA-binding transcription factor activity"/>
    <property type="evidence" value="ECO:0007669"/>
    <property type="project" value="InterPro"/>
</dbReference>
<name>A0A6N2VIW9_9FIRM</name>
<protein>
    <submittedName>
        <fullName evidence="6">HTH-type transcriptional activator CmpR</fullName>
    </submittedName>
</protein>
<evidence type="ECO:0000256" key="2">
    <source>
        <dbReference type="ARBA" id="ARBA00023015"/>
    </source>
</evidence>
<evidence type="ECO:0000256" key="3">
    <source>
        <dbReference type="ARBA" id="ARBA00023125"/>
    </source>
</evidence>
<gene>
    <name evidence="6" type="primary">cmpR_2</name>
    <name evidence="6" type="ORF">AULFYP135_02387</name>
</gene>
<accession>A0A6N2VIW9</accession>